<dbReference type="Proteomes" id="UP001431313">
    <property type="component" value="Unassembled WGS sequence"/>
</dbReference>
<dbReference type="InterPro" id="IPR036388">
    <property type="entry name" value="WH-like_DNA-bd_sf"/>
</dbReference>
<protein>
    <submittedName>
        <fullName evidence="2">LuxR C-terminal-related transcriptional regulator</fullName>
    </submittedName>
</protein>
<feature type="domain" description="HTH luxR-type" evidence="1">
    <location>
        <begin position="277"/>
        <end position="331"/>
    </location>
</feature>
<dbReference type="SMART" id="SM00421">
    <property type="entry name" value="HTH_LUXR"/>
    <property type="match status" value="1"/>
</dbReference>
<comment type="caution">
    <text evidence="2">The sequence shown here is derived from an EMBL/GenBank/DDBJ whole genome shotgun (WGS) entry which is preliminary data.</text>
</comment>
<dbReference type="Gene3D" id="1.10.10.10">
    <property type="entry name" value="Winged helix-like DNA-binding domain superfamily/Winged helix DNA-binding domain"/>
    <property type="match status" value="1"/>
</dbReference>
<dbReference type="InterPro" id="IPR016032">
    <property type="entry name" value="Sig_transdc_resp-reg_C-effctor"/>
</dbReference>
<dbReference type="EMBL" id="JANUGQ010000001">
    <property type="protein sequence ID" value="MCS0634255.1"/>
    <property type="molecule type" value="Genomic_DNA"/>
</dbReference>
<dbReference type="PANTHER" id="PTHR34293">
    <property type="entry name" value="HTH-TYPE TRANSCRIPTIONAL REGULATOR TRMBL2"/>
    <property type="match status" value="1"/>
</dbReference>
<evidence type="ECO:0000313" key="2">
    <source>
        <dbReference type="EMBL" id="MCS0634255.1"/>
    </source>
</evidence>
<sequence length="344" mass="38306">MAQERAEGGVVVPPLGPHSLSLYEWVLRKGAVLDVHEAETELDLPAGAVRDALNNLRHFGLLLPASEGGELIPVDPTVAEMTIRAPLEREIRERQQELASLHRQLRPLALLFAESTRSGRRPEGIRVIHEAAEVRQELSLMTRLCTQEMVSMQPGGGRNADTLHSIVAESLAMLERGVALRTLYQHTARASLTTRTYVRAVSGAGGEIRTAAEVFDRIVIFDRETAFVPQSRSPGRPPGASVVTDPTVVGFLYRMFEGMWQSGRVFDAQEEEQQRPTDELQVTILRLMAAGLKDDVISQRLGMAPRTLRRHMKSIMDELDAESRFQVGYRIWKLGLRLDSGSEE</sequence>
<evidence type="ECO:0000313" key="3">
    <source>
        <dbReference type="Proteomes" id="UP001431313"/>
    </source>
</evidence>
<gene>
    <name evidence="2" type="ORF">NX801_00950</name>
</gene>
<organism evidence="2 3">
    <name type="scientific">Streptomyces pyxinae</name>
    <dbReference type="NCBI Taxonomy" id="2970734"/>
    <lineage>
        <taxon>Bacteria</taxon>
        <taxon>Bacillati</taxon>
        <taxon>Actinomycetota</taxon>
        <taxon>Actinomycetes</taxon>
        <taxon>Kitasatosporales</taxon>
        <taxon>Streptomycetaceae</taxon>
        <taxon>Streptomyces</taxon>
    </lineage>
</organism>
<dbReference type="Pfam" id="PF00196">
    <property type="entry name" value="GerE"/>
    <property type="match status" value="1"/>
</dbReference>
<dbReference type="InterPro" id="IPR051797">
    <property type="entry name" value="TrmB-like"/>
</dbReference>
<evidence type="ECO:0000259" key="1">
    <source>
        <dbReference type="SMART" id="SM00421"/>
    </source>
</evidence>
<dbReference type="InterPro" id="IPR000792">
    <property type="entry name" value="Tscrpt_reg_LuxR_C"/>
</dbReference>
<name>A0ABT2CA40_9ACTN</name>
<dbReference type="RefSeq" id="WP_258784785.1">
    <property type="nucleotide sequence ID" value="NZ_JANUGQ010000001.1"/>
</dbReference>
<proteinExistence type="predicted"/>
<dbReference type="PANTHER" id="PTHR34293:SF1">
    <property type="entry name" value="HTH-TYPE TRANSCRIPTIONAL REGULATOR TRMBL2"/>
    <property type="match status" value="1"/>
</dbReference>
<dbReference type="SUPFAM" id="SSF46894">
    <property type="entry name" value="C-terminal effector domain of the bipartite response regulators"/>
    <property type="match status" value="1"/>
</dbReference>
<accession>A0ABT2CA40</accession>
<reference evidence="2" key="1">
    <citation type="submission" date="2022-08" db="EMBL/GenBank/DDBJ databases">
        <authorList>
            <person name="Somphong A."/>
            <person name="Phongsopitanun W."/>
        </authorList>
    </citation>
    <scope>NUCLEOTIDE SEQUENCE</scope>
    <source>
        <strain evidence="2">LP05-1</strain>
    </source>
</reference>
<keyword evidence="3" id="KW-1185">Reference proteome</keyword>